<dbReference type="AlphaFoldDB" id="A0A9N9SNZ4"/>
<feature type="compositionally biased region" description="Acidic residues" evidence="1">
    <location>
        <begin position="448"/>
        <end position="457"/>
    </location>
</feature>
<reference evidence="3" key="1">
    <citation type="submission" date="2022-01" db="EMBL/GenBank/DDBJ databases">
        <authorList>
            <person name="King R."/>
        </authorList>
    </citation>
    <scope>NUCLEOTIDE SEQUENCE</scope>
</reference>
<evidence type="ECO:0000313" key="4">
    <source>
        <dbReference type="Proteomes" id="UP001153737"/>
    </source>
</evidence>
<protein>
    <submittedName>
        <fullName evidence="3">Uncharacterized protein</fullName>
    </submittedName>
</protein>
<sequence>LGNLLSFVFQAYHKSRSSSVQIARIIAVTVVVCSIILGSFLLASAYVNANSSCRQLEQELELLGEAADRFQPPLQPEALIQEEPLPSKRHSDHYPTEEPPKNTKELETNSIDNSDADSDDTSENSSGESGEPEKPHLRMPVQMDMDDLVASLLEKNQKSKMNCIVEKKKAEEFVDHQPKTIRLPFGVNITTNPRFEKISGERMVIVCESGSMQRAEPPRQSRPEQEDSEEDIDGHDEQQDTIMIQPVMIPIPQSPFRTHMPQQQMPMVQMVHQQMAPEGRPMNLPAHLLAIEGMRPPASPVMPPQVQRISRIQIQARPQLMEEPQMQVHQLPPQMPPQMQQSAEFPPNPILRHIVQQIIAQKIMESQRAREMQMREEQQQQQQQPQQQQQQQQPQVELEEERPHRFQMPDGQVAQNMMGQRIPIPEEVLTQLNRLPNRDVIVAVQETSPEESEEDDQSSSSSSEQQQQQQQQQQEVRFVQQEQRQSAAEVNGRQTFAPVDIPVAMMPRMRMGRQQMLEEEQQQHVEEARPHFVQPRSV</sequence>
<feature type="region of interest" description="Disordered" evidence="1">
    <location>
        <begin position="513"/>
        <end position="538"/>
    </location>
</feature>
<organism evidence="3 4">
    <name type="scientific">Phaedon cochleariae</name>
    <name type="common">Mustard beetle</name>
    <dbReference type="NCBI Taxonomy" id="80249"/>
    <lineage>
        <taxon>Eukaryota</taxon>
        <taxon>Metazoa</taxon>
        <taxon>Ecdysozoa</taxon>
        <taxon>Arthropoda</taxon>
        <taxon>Hexapoda</taxon>
        <taxon>Insecta</taxon>
        <taxon>Pterygota</taxon>
        <taxon>Neoptera</taxon>
        <taxon>Endopterygota</taxon>
        <taxon>Coleoptera</taxon>
        <taxon>Polyphaga</taxon>
        <taxon>Cucujiformia</taxon>
        <taxon>Chrysomeloidea</taxon>
        <taxon>Chrysomelidae</taxon>
        <taxon>Chrysomelinae</taxon>
        <taxon>Chrysomelini</taxon>
        <taxon>Phaedon</taxon>
    </lineage>
</organism>
<feature type="compositionally biased region" description="Basic and acidic residues" evidence="1">
    <location>
        <begin position="366"/>
        <end position="378"/>
    </location>
</feature>
<evidence type="ECO:0000256" key="1">
    <source>
        <dbReference type="SAM" id="MobiDB-lite"/>
    </source>
</evidence>
<feature type="region of interest" description="Disordered" evidence="1">
    <location>
        <begin position="209"/>
        <end position="240"/>
    </location>
</feature>
<dbReference type="OrthoDB" id="8964374at2759"/>
<name>A0A9N9SNZ4_PHACE</name>
<feature type="region of interest" description="Disordered" evidence="1">
    <location>
        <begin position="79"/>
        <end position="139"/>
    </location>
</feature>
<feature type="non-terminal residue" evidence="3">
    <location>
        <position position="1"/>
    </location>
</feature>
<accession>A0A9N9SNZ4</accession>
<keyword evidence="2" id="KW-0472">Membrane</keyword>
<keyword evidence="4" id="KW-1185">Reference proteome</keyword>
<evidence type="ECO:0000256" key="2">
    <source>
        <dbReference type="SAM" id="Phobius"/>
    </source>
</evidence>
<feature type="compositionally biased region" description="Basic and acidic residues" evidence="1">
    <location>
        <begin position="216"/>
        <end position="225"/>
    </location>
</feature>
<feature type="compositionally biased region" description="Basic and acidic residues" evidence="1">
    <location>
        <begin position="521"/>
        <end position="530"/>
    </location>
</feature>
<feature type="region of interest" description="Disordered" evidence="1">
    <location>
        <begin position="446"/>
        <end position="501"/>
    </location>
</feature>
<reference evidence="3" key="2">
    <citation type="submission" date="2022-10" db="EMBL/GenBank/DDBJ databases">
        <authorList>
            <consortium name="ENA_rothamsted_submissions"/>
            <consortium name="culmorum"/>
            <person name="King R."/>
        </authorList>
    </citation>
    <scope>NUCLEOTIDE SEQUENCE</scope>
</reference>
<dbReference type="Proteomes" id="UP001153737">
    <property type="component" value="Chromosome 8"/>
</dbReference>
<proteinExistence type="predicted"/>
<gene>
    <name evidence="3" type="ORF">PHAECO_LOCUS11852</name>
</gene>
<evidence type="ECO:0000313" key="3">
    <source>
        <dbReference type="EMBL" id="CAG9824931.1"/>
    </source>
</evidence>
<feature type="compositionally biased region" description="Low complexity" evidence="1">
    <location>
        <begin position="458"/>
        <end position="486"/>
    </location>
</feature>
<keyword evidence="2" id="KW-0812">Transmembrane</keyword>
<feature type="compositionally biased region" description="Low complexity" evidence="1">
    <location>
        <begin position="379"/>
        <end position="395"/>
    </location>
</feature>
<keyword evidence="2" id="KW-1133">Transmembrane helix</keyword>
<feature type="transmembrane region" description="Helical" evidence="2">
    <location>
        <begin position="22"/>
        <end position="47"/>
    </location>
</feature>
<feature type="compositionally biased region" description="Basic and acidic residues" evidence="1">
    <location>
        <begin position="92"/>
        <end position="107"/>
    </location>
</feature>
<dbReference type="EMBL" id="OU896714">
    <property type="protein sequence ID" value="CAG9824931.1"/>
    <property type="molecule type" value="Genomic_DNA"/>
</dbReference>
<feature type="region of interest" description="Disordered" evidence="1">
    <location>
        <begin position="366"/>
        <end position="402"/>
    </location>
</feature>